<evidence type="ECO:0000313" key="4">
    <source>
        <dbReference type="Proteomes" id="UP000295484"/>
    </source>
</evidence>
<feature type="signal peptide" evidence="1">
    <location>
        <begin position="1"/>
        <end position="18"/>
    </location>
</feature>
<reference evidence="5" key="2">
    <citation type="submission" date="2021-01" db="EMBL/GenBank/DDBJ databases">
        <title>Draft genomes of Rhodovulum sulfidophilum.</title>
        <authorList>
            <person name="Guzman M.S."/>
        </authorList>
    </citation>
    <scope>NUCLEOTIDE SEQUENCE [LARGE SCALE GENOMIC DNA]</scope>
    <source>
        <strain evidence="5">AB19</strain>
    </source>
</reference>
<proteinExistence type="predicted"/>
<protein>
    <submittedName>
        <fullName evidence="2">Entericidin EcnA/B family protein</fullName>
    </submittedName>
</protein>
<evidence type="ECO:0000256" key="1">
    <source>
        <dbReference type="SAM" id="SignalP"/>
    </source>
</evidence>
<dbReference type="EMBL" id="SOEB01000001">
    <property type="protein sequence ID" value="TDX33829.1"/>
    <property type="molecule type" value="Genomic_DNA"/>
</dbReference>
<dbReference type="PROSITE" id="PS51257">
    <property type="entry name" value="PROKAR_LIPOPROTEIN"/>
    <property type="match status" value="1"/>
</dbReference>
<reference evidence="3 4" key="1">
    <citation type="submission" date="2019-03" db="EMBL/GenBank/DDBJ databases">
        <title>Genomic Encyclopedia of Type Strains, Phase IV (KMG-IV): sequencing the most valuable type-strain genomes for metagenomic binning, comparative biology and taxonomic classification.</title>
        <authorList>
            <person name="Goeker M."/>
        </authorList>
    </citation>
    <scope>NUCLEOTIDE SEQUENCE [LARGE SCALE GENOMIC DNA]</scope>
    <source>
        <strain evidence="3 4">JA181</strain>
    </source>
</reference>
<dbReference type="RefSeq" id="WP_202241669.1">
    <property type="nucleotide sequence ID" value="NZ_JAESIL010000044.1"/>
</dbReference>
<accession>A0A4R8G9H0</accession>
<gene>
    <name evidence="3" type="ORF">EV657_101258</name>
    <name evidence="2" type="ORF">JMJ92_11640</name>
</gene>
<sequence>MARILPRLLLVALALAMAGCSTVEGVGKDISASARAVRNAL</sequence>
<evidence type="ECO:0000313" key="3">
    <source>
        <dbReference type="EMBL" id="TDX33829.1"/>
    </source>
</evidence>
<keyword evidence="1" id="KW-0732">Signal</keyword>
<comment type="caution">
    <text evidence="3">The sequence shown here is derived from an EMBL/GenBank/DDBJ whole genome shotgun (WGS) entry which is preliminary data.</text>
</comment>
<dbReference type="Proteomes" id="UP000295484">
    <property type="component" value="Unassembled WGS sequence"/>
</dbReference>
<organism evidence="3 4">
    <name type="scientific">Rhodovulum visakhapatnamense</name>
    <dbReference type="NCBI Taxonomy" id="364297"/>
    <lineage>
        <taxon>Bacteria</taxon>
        <taxon>Pseudomonadati</taxon>
        <taxon>Pseudomonadota</taxon>
        <taxon>Alphaproteobacteria</taxon>
        <taxon>Rhodobacterales</taxon>
        <taxon>Paracoccaceae</taxon>
        <taxon>Rhodovulum</taxon>
    </lineage>
</organism>
<dbReference type="AlphaFoldDB" id="A0A4R8G9H0"/>
<dbReference type="Proteomes" id="UP000635853">
    <property type="component" value="Unassembled WGS sequence"/>
</dbReference>
<feature type="chain" id="PRO_5020950102" evidence="1">
    <location>
        <begin position="19"/>
        <end position="41"/>
    </location>
</feature>
<name>A0A4R8G9H0_9RHOB</name>
<keyword evidence="5" id="KW-1185">Reference proteome</keyword>
<evidence type="ECO:0000313" key="5">
    <source>
        <dbReference type="Proteomes" id="UP000635853"/>
    </source>
</evidence>
<reference evidence="2" key="3">
    <citation type="submission" date="2021-01" db="EMBL/GenBank/DDBJ databases">
        <authorList>
            <person name="Guzman M.S."/>
        </authorList>
    </citation>
    <scope>NUCLEOTIDE SEQUENCE</scope>
    <source>
        <strain evidence="2">AB19</strain>
    </source>
</reference>
<dbReference type="EMBL" id="JAESIL010000044">
    <property type="protein sequence ID" value="MBL3578800.1"/>
    <property type="molecule type" value="Genomic_DNA"/>
</dbReference>
<evidence type="ECO:0000313" key="2">
    <source>
        <dbReference type="EMBL" id="MBL3578800.1"/>
    </source>
</evidence>